<evidence type="ECO:0000313" key="8">
    <source>
        <dbReference type="Proteomes" id="UP000094828"/>
    </source>
</evidence>
<protein>
    <submittedName>
        <fullName evidence="7">Sulfatase</fullName>
    </submittedName>
</protein>
<dbReference type="Gene3D" id="3.30.1120.10">
    <property type="match status" value="1"/>
</dbReference>
<dbReference type="Pfam" id="PF00884">
    <property type="entry name" value="Sulfatase"/>
    <property type="match status" value="1"/>
</dbReference>
<dbReference type="EMBL" id="LYDR01000049">
    <property type="protein sequence ID" value="ODA33816.1"/>
    <property type="molecule type" value="Genomic_DNA"/>
</dbReference>
<evidence type="ECO:0000256" key="3">
    <source>
        <dbReference type="ARBA" id="ARBA00022801"/>
    </source>
</evidence>
<keyword evidence="4" id="KW-0106">Calcium</keyword>
<dbReference type="InterPro" id="IPR017850">
    <property type="entry name" value="Alkaline_phosphatase_core_sf"/>
</dbReference>
<name>A0A1C3EKQ4_9PLAN</name>
<dbReference type="OrthoDB" id="9783154at2"/>
<accession>A0A1C3EKQ4</accession>
<keyword evidence="3" id="KW-0378">Hydrolase</keyword>
<evidence type="ECO:0000313" key="7">
    <source>
        <dbReference type="EMBL" id="ODA33816.1"/>
    </source>
</evidence>
<evidence type="ECO:0000256" key="1">
    <source>
        <dbReference type="ARBA" id="ARBA00008779"/>
    </source>
</evidence>
<dbReference type="PANTHER" id="PTHR42693">
    <property type="entry name" value="ARYLSULFATASE FAMILY MEMBER"/>
    <property type="match status" value="1"/>
</dbReference>
<evidence type="ECO:0000259" key="6">
    <source>
        <dbReference type="Pfam" id="PF00884"/>
    </source>
</evidence>
<dbReference type="Gene3D" id="3.40.720.10">
    <property type="entry name" value="Alkaline Phosphatase, subunit A"/>
    <property type="match status" value="1"/>
</dbReference>
<keyword evidence="2" id="KW-0479">Metal-binding</keyword>
<dbReference type="RefSeq" id="WP_068846764.1">
    <property type="nucleotide sequence ID" value="NZ_LYDR01000049.1"/>
</dbReference>
<dbReference type="AlphaFoldDB" id="A0A1C3EKQ4"/>
<evidence type="ECO:0000256" key="4">
    <source>
        <dbReference type="ARBA" id="ARBA00022837"/>
    </source>
</evidence>
<dbReference type="STRING" id="1841610.A6X21_18025"/>
<dbReference type="InterPro" id="IPR000917">
    <property type="entry name" value="Sulfatase_N"/>
</dbReference>
<organism evidence="7 8">
    <name type="scientific">Planctopirus hydrillae</name>
    <dbReference type="NCBI Taxonomy" id="1841610"/>
    <lineage>
        <taxon>Bacteria</taxon>
        <taxon>Pseudomonadati</taxon>
        <taxon>Planctomycetota</taxon>
        <taxon>Planctomycetia</taxon>
        <taxon>Planctomycetales</taxon>
        <taxon>Planctomycetaceae</taxon>
        <taxon>Planctopirus</taxon>
    </lineage>
</organism>
<dbReference type="CDD" id="cd16145">
    <property type="entry name" value="ARS_like"/>
    <property type="match status" value="1"/>
</dbReference>
<comment type="similarity">
    <text evidence="1">Belongs to the sulfatase family.</text>
</comment>
<feature type="region of interest" description="Disordered" evidence="5">
    <location>
        <begin position="504"/>
        <end position="536"/>
    </location>
</feature>
<sequence length="536" mass="58918">MFLLPEIRAALVALLLIQLAAESLLANELTLLSHQSPRPNVVFILADDLGWGEVGCFGQSKIPTPNIDRLASRGVKLTRHYSGAPTCAPSRCVLMTGKHLGHAEIRGNQQAKVKLPQFTEGQHPLSDKALTIARQFQKAGYATGAFGKWGLGSVGSTGEPNRQGFDEFFGYNCQALAHSYFPKALWKNGESIVINEKPVPGHKKQPEGEVTMEAYQGENYAPRLIMAEALSFIDRHHQQPFFLYLPLTEPHVAMQPPPKIVEEFPAEWDDRVYRGDGGYLPHPRPRAAYAAMIRDLDNHVGEVISSLEKNGLLENTLIVFTSDNGATHASANPDFHVGGADPLFFNSTRELKGFKGSIYEGGLRVPAIVSWPGQIPPATTIETPSYFPDWFPTLCNATNLPLPEGLDGVNLLPLLTGKTSPSQFVRPEPMVWVYAEYTGQVCVHLGDFKVLRRSLRTNRPGPWEVYHLVSDPSESTNLADSRPDLVARAIEVLKAQTSPNEVFPMPECDLPVVEHGAPKAKTPGQNRSRKESGATE</sequence>
<dbReference type="InterPro" id="IPR024607">
    <property type="entry name" value="Sulfatase_CS"/>
</dbReference>
<proteinExistence type="inferred from homology"/>
<dbReference type="Proteomes" id="UP000094828">
    <property type="component" value="Unassembled WGS sequence"/>
</dbReference>
<evidence type="ECO:0000256" key="2">
    <source>
        <dbReference type="ARBA" id="ARBA00022723"/>
    </source>
</evidence>
<dbReference type="GO" id="GO:0046872">
    <property type="term" value="F:metal ion binding"/>
    <property type="evidence" value="ECO:0007669"/>
    <property type="project" value="UniProtKB-KW"/>
</dbReference>
<keyword evidence="8" id="KW-1185">Reference proteome</keyword>
<dbReference type="InterPro" id="IPR050738">
    <property type="entry name" value="Sulfatase"/>
</dbReference>
<reference evidence="7 8" key="1">
    <citation type="submission" date="2016-05" db="EMBL/GenBank/DDBJ databases">
        <title>Genomic and physiological characterization of Planctopirus sp. isolated from fresh water lake.</title>
        <authorList>
            <person name="Subhash Y."/>
            <person name="Ramana C."/>
        </authorList>
    </citation>
    <scope>NUCLEOTIDE SEQUENCE [LARGE SCALE GENOMIC DNA]</scope>
    <source>
        <strain evidence="7 8">JC280</strain>
    </source>
</reference>
<evidence type="ECO:0000256" key="5">
    <source>
        <dbReference type="SAM" id="MobiDB-lite"/>
    </source>
</evidence>
<feature type="domain" description="Sulfatase N-terminal" evidence="6">
    <location>
        <begin position="39"/>
        <end position="399"/>
    </location>
</feature>
<dbReference type="SUPFAM" id="SSF53649">
    <property type="entry name" value="Alkaline phosphatase-like"/>
    <property type="match status" value="1"/>
</dbReference>
<dbReference type="PANTHER" id="PTHR42693:SF53">
    <property type="entry name" value="ENDO-4-O-SULFATASE"/>
    <property type="match status" value="1"/>
</dbReference>
<comment type="caution">
    <text evidence="7">The sequence shown here is derived from an EMBL/GenBank/DDBJ whole genome shotgun (WGS) entry which is preliminary data.</text>
</comment>
<dbReference type="PROSITE" id="PS00523">
    <property type="entry name" value="SULFATASE_1"/>
    <property type="match status" value="1"/>
</dbReference>
<dbReference type="GO" id="GO:0004065">
    <property type="term" value="F:arylsulfatase activity"/>
    <property type="evidence" value="ECO:0007669"/>
    <property type="project" value="TreeGrafter"/>
</dbReference>
<gene>
    <name evidence="7" type="ORF">A6X21_18025</name>
</gene>